<proteinExistence type="predicted"/>
<dbReference type="EMBL" id="FQWX01000003">
    <property type="protein sequence ID" value="SHG55100.1"/>
    <property type="molecule type" value="Genomic_DNA"/>
</dbReference>
<evidence type="ECO:0000313" key="3">
    <source>
        <dbReference type="EMBL" id="SHG55100.1"/>
    </source>
</evidence>
<organism evidence="3 4">
    <name type="scientific">Asaccharospora irregularis DSM 2635</name>
    <dbReference type="NCBI Taxonomy" id="1121321"/>
    <lineage>
        <taxon>Bacteria</taxon>
        <taxon>Bacillati</taxon>
        <taxon>Bacillota</taxon>
        <taxon>Clostridia</taxon>
        <taxon>Peptostreptococcales</taxon>
        <taxon>Peptostreptococcaceae</taxon>
        <taxon>Asaccharospora</taxon>
    </lineage>
</organism>
<dbReference type="OrthoDB" id="1757926at2"/>
<feature type="compositionally biased region" description="Basic and acidic residues" evidence="1">
    <location>
        <begin position="138"/>
        <end position="167"/>
    </location>
</feature>
<feature type="compositionally biased region" description="Low complexity" evidence="1">
    <location>
        <begin position="168"/>
        <end position="181"/>
    </location>
</feature>
<dbReference type="SUPFAM" id="SSF48452">
    <property type="entry name" value="TPR-like"/>
    <property type="match status" value="1"/>
</dbReference>
<feature type="chain" id="PRO_5013359287" description="Tetratricopeptide repeat-containing protein" evidence="2">
    <location>
        <begin position="23"/>
        <end position="206"/>
    </location>
</feature>
<keyword evidence="2" id="KW-0732">Signal</keyword>
<dbReference type="STRING" id="1121321.SAMN04488530_10378"/>
<evidence type="ECO:0008006" key="5">
    <source>
        <dbReference type="Google" id="ProtNLM"/>
    </source>
</evidence>
<feature type="region of interest" description="Disordered" evidence="1">
    <location>
        <begin position="121"/>
        <end position="206"/>
    </location>
</feature>
<evidence type="ECO:0000256" key="2">
    <source>
        <dbReference type="SAM" id="SignalP"/>
    </source>
</evidence>
<protein>
    <recommendedName>
        <fullName evidence="5">Tetratricopeptide repeat-containing protein</fullName>
    </recommendedName>
</protein>
<feature type="signal peptide" evidence="2">
    <location>
        <begin position="1"/>
        <end position="22"/>
    </location>
</feature>
<dbReference type="PROSITE" id="PS51257">
    <property type="entry name" value="PROKAR_LIPOPROTEIN"/>
    <property type="match status" value="1"/>
</dbReference>
<reference evidence="4" key="1">
    <citation type="submission" date="2016-11" db="EMBL/GenBank/DDBJ databases">
        <authorList>
            <person name="Varghese N."/>
            <person name="Submissions S."/>
        </authorList>
    </citation>
    <scope>NUCLEOTIDE SEQUENCE [LARGE SCALE GENOMIC DNA]</scope>
    <source>
        <strain evidence="4">DSM 2635</strain>
    </source>
</reference>
<accession>A0A1M5KQZ1</accession>
<sequence>MKKKIILIITALSMFLVGCSFKSDNDSTEHGKELLEKHQYKEAMKVLSDALEEDSNNDHARAMYMQAMRMLKVSKYEESANYDKAIEELELIEKIRDGSSDIKDEASKRKSELKKISEEAKKAKLERKQKAKYSASQDKGRIESDAESEYIKENKKEEVELEVKEETNQGTENNNNQNNNQKPQGTEQPNPDTQPEPTNPKEEGAQ</sequence>
<name>A0A1M5KQZ1_9FIRM</name>
<gene>
    <name evidence="3" type="ORF">SAMN04488530_10378</name>
</gene>
<evidence type="ECO:0000313" key="4">
    <source>
        <dbReference type="Proteomes" id="UP000243255"/>
    </source>
</evidence>
<dbReference type="AlphaFoldDB" id="A0A1M5KQZ1"/>
<dbReference type="Proteomes" id="UP000243255">
    <property type="component" value="Unassembled WGS sequence"/>
</dbReference>
<evidence type="ECO:0000256" key="1">
    <source>
        <dbReference type="SAM" id="MobiDB-lite"/>
    </source>
</evidence>
<keyword evidence="4" id="KW-1185">Reference proteome</keyword>
<feature type="compositionally biased region" description="Polar residues" evidence="1">
    <location>
        <begin position="182"/>
        <end position="191"/>
    </location>
</feature>
<dbReference type="RefSeq" id="WP_073123874.1">
    <property type="nucleotide sequence ID" value="NZ_BAABCH010000103.1"/>
</dbReference>
<dbReference type="InterPro" id="IPR011990">
    <property type="entry name" value="TPR-like_helical_dom_sf"/>
</dbReference>